<dbReference type="OrthoDB" id="50312at2157"/>
<dbReference type="Proteomes" id="UP000184357">
    <property type="component" value="Unassembled WGS sequence"/>
</dbReference>
<evidence type="ECO:0000259" key="5">
    <source>
        <dbReference type="Pfam" id="PF24318"/>
    </source>
</evidence>
<dbReference type="GO" id="GO:0005886">
    <property type="term" value="C:plasma membrane"/>
    <property type="evidence" value="ECO:0007669"/>
    <property type="project" value="UniProtKB-SubCell"/>
</dbReference>
<gene>
    <name evidence="6" type="ORF">SAMN05443636_0696</name>
</gene>
<dbReference type="Gene3D" id="2.60.40.10">
    <property type="entry name" value="Immunoglobulins"/>
    <property type="match status" value="1"/>
</dbReference>
<keyword evidence="3" id="KW-1133">Transmembrane helix</keyword>
<feature type="transmembrane region" description="Helical" evidence="3">
    <location>
        <begin position="313"/>
        <end position="330"/>
    </location>
</feature>
<organism evidence="6 7">
    <name type="scientific">Halobaculum gomorrense</name>
    <dbReference type="NCBI Taxonomy" id="43928"/>
    <lineage>
        <taxon>Archaea</taxon>
        <taxon>Methanobacteriati</taxon>
        <taxon>Methanobacteriota</taxon>
        <taxon>Stenosarchaea group</taxon>
        <taxon>Halobacteria</taxon>
        <taxon>Halobacteriales</taxon>
        <taxon>Haloferacaceae</taxon>
        <taxon>Halobaculum</taxon>
    </lineage>
</organism>
<dbReference type="Pfam" id="PF24318">
    <property type="entry name" value="DUF7490"/>
    <property type="match status" value="2"/>
</dbReference>
<feature type="domain" description="DUF7490" evidence="5">
    <location>
        <begin position="45"/>
        <end position="147"/>
    </location>
</feature>
<proteinExistence type="predicted"/>
<keyword evidence="7" id="KW-1185">Reference proteome</keyword>
<feature type="domain" description="DUF7490" evidence="5">
    <location>
        <begin position="167"/>
        <end position="266"/>
    </location>
</feature>
<sequence length="336" mass="35150">MSRERRLTAGAVAVLLVALLGVAVVPGVLADPSADGPVRPGRVSIAESPAIAPEEVDGATATLRLHTRIGHAGNPTDNVSVRFRAYDAESGLLTAERTVELEELTGDRSVPVNATIEVPREGGYVIETVVFRDGRVVDRDRTRVSGLAALGTEVHFTESEAVPPLSVSVASVDEEANRTTLTVAASLTNGGESASDRLRVEVVLRQAESNIVAARQSTTVSGIGPGRTADATVEVTVPSDYNYYVDAAVYRDGVLVDTARSVANLDPTETISANMTTREVEFEVSDFAGDDGSQEERATEAAARTETATATPGFGPAVAVAALAGAALLARRRTRQ</sequence>
<dbReference type="STRING" id="43928.SAMN05443636_0696"/>
<dbReference type="NCBIfam" id="TIGR04126">
    <property type="entry name" value="PGF_CTERM"/>
    <property type="match status" value="1"/>
</dbReference>
<evidence type="ECO:0000259" key="4">
    <source>
        <dbReference type="Pfam" id="PF18204"/>
    </source>
</evidence>
<evidence type="ECO:0000313" key="7">
    <source>
        <dbReference type="Proteomes" id="UP000184357"/>
    </source>
</evidence>
<dbReference type="RefSeq" id="WP_073306966.1">
    <property type="nucleotide sequence ID" value="NZ_FQWV01000001.1"/>
</dbReference>
<dbReference type="EMBL" id="FQWV01000001">
    <property type="protein sequence ID" value="SHG57859.1"/>
    <property type="molecule type" value="Genomic_DNA"/>
</dbReference>
<feature type="region of interest" description="Disordered" evidence="2">
    <location>
        <begin position="287"/>
        <end position="310"/>
    </location>
</feature>
<reference evidence="6 7" key="1">
    <citation type="submission" date="2016-11" db="EMBL/GenBank/DDBJ databases">
        <authorList>
            <person name="Jaros S."/>
            <person name="Januszkiewicz K."/>
            <person name="Wedrychowicz H."/>
        </authorList>
    </citation>
    <scope>NUCLEOTIDE SEQUENCE [LARGE SCALE GENOMIC DNA]</scope>
    <source>
        <strain evidence="6 7">DSM 9297</strain>
    </source>
</reference>
<evidence type="ECO:0000313" key="6">
    <source>
        <dbReference type="EMBL" id="SHG57859.1"/>
    </source>
</evidence>
<protein>
    <submittedName>
        <fullName evidence="6">PGF-CTERM protein</fullName>
    </submittedName>
</protein>
<feature type="compositionally biased region" description="Low complexity" evidence="2">
    <location>
        <begin position="300"/>
        <end position="310"/>
    </location>
</feature>
<name>A0A1M5KZD5_9EURY</name>
<keyword evidence="1" id="KW-0732">Signal</keyword>
<evidence type="ECO:0000256" key="1">
    <source>
        <dbReference type="ARBA" id="ARBA00022729"/>
    </source>
</evidence>
<dbReference type="InterPro" id="IPR013783">
    <property type="entry name" value="Ig-like_fold"/>
</dbReference>
<dbReference type="AlphaFoldDB" id="A0A1M5KZD5"/>
<evidence type="ECO:0000256" key="2">
    <source>
        <dbReference type="SAM" id="MobiDB-lite"/>
    </source>
</evidence>
<feature type="domain" description="PGF-CTERM archaeal protein-sorting signal" evidence="4">
    <location>
        <begin position="311"/>
        <end position="333"/>
    </location>
</feature>
<evidence type="ECO:0000256" key="3">
    <source>
        <dbReference type="SAM" id="Phobius"/>
    </source>
</evidence>
<keyword evidence="3" id="KW-0472">Membrane</keyword>
<dbReference type="InterPro" id="IPR026371">
    <property type="entry name" value="PGF_CTERM"/>
</dbReference>
<dbReference type="Pfam" id="PF18204">
    <property type="entry name" value="PGF-CTERM"/>
    <property type="match status" value="1"/>
</dbReference>
<keyword evidence="3" id="KW-0812">Transmembrane</keyword>
<dbReference type="GO" id="GO:0030115">
    <property type="term" value="C:S-layer"/>
    <property type="evidence" value="ECO:0007669"/>
    <property type="project" value="UniProtKB-SubCell"/>
</dbReference>
<accession>A0A1M5KZD5</accession>
<dbReference type="InterPro" id="IPR055913">
    <property type="entry name" value="DUF7490"/>
</dbReference>